<proteinExistence type="predicted"/>
<evidence type="ECO:0000259" key="2">
    <source>
        <dbReference type="Pfam" id="PF12146"/>
    </source>
</evidence>
<name>A0A9N8D5C9_9STRA</name>
<feature type="compositionally biased region" description="Polar residues" evidence="1">
    <location>
        <begin position="477"/>
        <end position="487"/>
    </location>
</feature>
<feature type="region of interest" description="Disordered" evidence="1">
    <location>
        <begin position="436"/>
        <end position="497"/>
    </location>
</feature>
<reference evidence="3" key="1">
    <citation type="submission" date="2020-06" db="EMBL/GenBank/DDBJ databases">
        <authorList>
            <consortium name="Plant Systems Biology data submission"/>
        </authorList>
    </citation>
    <scope>NUCLEOTIDE SEQUENCE</scope>
    <source>
        <strain evidence="3">D6</strain>
    </source>
</reference>
<dbReference type="InterPro" id="IPR029058">
    <property type="entry name" value="AB_hydrolase_fold"/>
</dbReference>
<dbReference type="OrthoDB" id="42716at2759"/>
<dbReference type="AlphaFoldDB" id="A0A9N8D5C9"/>
<evidence type="ECO:0000256" key="1">
    <source>
        <dbReference type="SAM" id="MobiDB-lite"/>
    </source>
</evidence>
<organism evidence="3 4">
    <name type="scientific">Seminavis robusta</name>
    <dbReference type="NCBI Taxonomy" id="568900"/>
    <lineage>
        <taxon>Eukaryota</taxon>
        <taxon>Sar</taxon>
        <taxon>Stramenopiles</taxon>
        <taxon>Ochrophyta</taxon>
        <taxon>Bacillariophyta</taxon>
        <taxon>Bacillariophyceae</taxon>
        <taxon>Bacillariophycidae</taxon>
        <taxon>Naviculales</taxon>
        <taxon>Naviculaceae</taxon>
        <taxon>Seminavis</taxon>
    </lineage>
</organism>
<gene>
    <name evidence="3" type="ORF">SEMRO_9_G007380.1</name>
</gene>
<evidence type="ECO:0000313" key="4">
    <source>
        <dbReference type="Proteomes" id="UP001153069"/>
    </source>
</evidence>
<comment type="caution">
    <text evidence="3">The sequence shown here is derived from an EMBL/GenBank/DDBJ whole genome shotgun (WGS) entry which is preliminary data.</text>
</comment>
<feature type="compositionally biased region" description="Basic and acidic residues" evidence="1">
    <location>
        <begin position="201"/>
        <end position="211"/>
    </location>
</feature>
<accession>A0A9N8D5C9</accession>
<dbReference type="SUPFAM" id="SSF53474">
    <property type="entry name" value="alpha/beta-Hydrolases"/>
    <property type="match status" value="1"/>
</dbReference>
<dbReference type="PANTHER" id="PTHR43358">
    <property type="entry name" value="ALPHA/BETA-HYDROLASE"/>
    <property type="match status" value="1"/>
</dbReference>
<feature type="compositionally biased region" description="Low complexity" evidence="1">
    <location>
        <begin position="436"/>
        <end position="476"/>
    </location>
</feature>
<sequence length="497" mass="54337">MSGTTEEPQQPGLRARISQNIEMARKGYEQLVNAVIRPPRAQYAMGHLGPAVFTFLGQRFRRDDIILDTDNMTHPEDPETEPPRPLKLQASLWTREGDEFVNPGKPKTMVVYLHGNASARVEVLPQLSFLLASGIFGVCSLDFTGSGQSDGEYVSLGYYERFDLECVLQYLQNRYRNLEIVLWGRSMGASTALMHASEKTREHISVRRQDSDTDTIGDQPDPDSSNAILKGLICDSPFASLPQLCEELVEKAKAQGVVVPSVIVSVAIAMIARSVWNRAHFPIKDIAPVEHAPTIDTPALFVVGADDDFIPPHHSEDICAAYQRGISTNLLMVPGGHNDARPQLVFDAAAQFLKYRLSLTEDCALPVPDKLKNVLHTSPPWAFHSHPDIFQVLKNTKTSTTSFGNTTTAEAMADEFGMTQQRQDDIQDKIHLMLGQQQPAKKQATPAPADSPSTTSTGSTTASTSDTTTNGSTGTAQPQSPTSSQEHISVGVPISFN</sequence>
<feature type="domain" description="Serine aminopeptidase S33" evidence="2">
    <location>
        <begin position="105"/>
        <end position="201"/>
    </location>
</feature>
<feature type="region of interest" description="Disordered" evidence="1">
    <location>
        <begin position="201"/>
        <end position="222"/>
    </location>
</feature>
<dbReference type="Gene3D" id="3.40.50.1820">
    <property type="entry name" value="alpha/beta hydrolase"/>
    <property type="match status" value="1"/>
</dbReference>
<evidence type="ECO:0000313" key="3">
    <source>
        <dbReference type="EMBL" id="CAB9496772.1"/>
    </source>
</evidence>
<dbReference type="PANTHER" id="PTHR43358:SF4">
    <property type="entry name" value="ALPHA_BETA HYDROLASE FOLD-1 DOMAIN-CONTAINING PROTEIN"/>
    <property type="match status" value="1"/>
</dbReference>
<dbReference type="Pfam" id="PF12146">
    <property type="entry name" value="Hydrolase_4"/>
    <property type="match status" value="1"/>
</dbReference>
<keyword evidence="4" id="KW-1185">Reference proteome</keyword>
<protein>
    <submittedName>
        <fullName evidence="3">Family with sequence similarity 108, member</fullName>
    </submittedName>
</protein>
<dbReference type="EMBL" id="CAICTM010000009">
    <property type="protein sequence ID" value="CAB9496772.1"/>
    <property type="molecule type" value="Genomic_DNA"/>
</dbReference>
<dbReference type="InterPro" id="IPR052920">
    <property type="entry name" value="DNA-binding_regulatory"/>
</dbReference>
<dbReference type="Proteomes" id="UP001153069">
    <property type="component" value="Unassembled WGS sequence"/>
</dbReference>
<dbReference type="InterPro" id="IPR022742">
    <property type="entry name" value="Hydrolase_4"/>
</dbReference>